<organism evidence="2 3">
    <name type="scientific">Entomortierella chlamydospora</name>
    <dbReference type="NCBI Taxonomy" id="101097"/>
    <lineage>
        <taxon>Eukaryota</taxon>
        <taxon>Fungi</taxon>
        <taxon>Fungi incertae sedis</taxon>
        <taxon>Mucoromycota</taxon>
        <taxon>Mortierellomycotina</taxon>
        <taxon>Mortierellomycetes</taxon>
        <taxon>Mortierellales</taxon>
        <taxon>Mortierellaceae</taxon>
        <taxon>Entomortierella</taxon>
    </lineage>
</organism>
<sequence length="145" mass="16991">MYISPKAKSSPRATKTFDLMSKVQEFLQSKKKVFLLLGESGAGKSTFNRALEINMWEKYDKEETRIPLFIHLPLIENPERNLIDKQLQRLDFTEIQIKELKEHHKFILICDGYDEIQQTKNVYETNRLNKPGEWEVQITSSASES</sequence>
<reference evidence="2" key="1">
    <citation type="journal article" date="2020" name="Fungal Divers.">
        <title>Resolving the Mortierellaceae phylogeny through synthesis of multi-gene phylogenetics and phylogenomics.</title>
        <authorList>
            <person name="Vandepol N."/>
            <person name="Liber J."/>
            <person name="Desiro A."/>
            <person name="Na H."/>
            <person name="Kennedy M."/>
            <person name="Barry K."/>
            <person name="Grigoriev I.V."/>
            <person name="Miller A.N."/>
            <person name="O'Donnell K."/>
            <person name="Stajich J.E."/>
            <person name="Bonito G."/>
        </authorList>
    </citation>
    <scope>NUCLEOTIDE SEQUENCE</scope>
    <source>
        <strain evidence="2">NRRL 2769</strain>
    </source>
</reference>
<keyword evidence="3" id="KW-1185">Reference proteome</keyword>
<dbReference type="InterPro" id="IPR027417">
    <property type="entry name" value="P-loop_NTPase"/>
</dbReference>
<gene>
    <name evidence="2" type="ORF">BGZ80_010404</name>
</gene>
<protein>
    <recommendedName>
        <fullName evidence="1">NACHT domain-containing protein</fullName>
    </recommendedName>
</protein>
<dbReference type="InterPro" id="IPR025662">
    <property type="entry name" value="Sigma_54_int_dom_ATP-bd_1"/>
</dbReference>
<dbReference type="AlphaFoldDB" id="A0A9P6N3X3"/>
<dbReference type="Gene3D" id="3.40.50.300">
    <property type="entry name" value="P-loop containing nucleotide triphosphate hydrolases"/>
    <property type="match status" value="1"/>
</dbReference>
<dbReference type="SUPFAM" id="SSF52540">
    <property type="entry name" value="P-loop containing nucleoside triphosphate hydrolases"/>
    <property type="match status" value="1"/>
</dbReference>
<dbReference type="Pfam" id="PF05729">
    <property type="entry name" value="NACHT"/>
    <property type="match status" value="1"/>
</dbReference>
<dbReference type="PROSITE" id="PS00675">
    <property type="entry name" value="SIGMA54_INTERACT_1"/>
    <property type="match status" value="1"/>
</dbReference>
<accession>A0A9P6N3X3</accession>
<name>A0A9P6N3X3_9FUNG</name>
<dbReference type="EMBL" id="JAAAID010000072">
    <property type="protein sequence ID" value="KAG0023102.1"/>
    <property type="molecule type" value="Genomic_DNA"/>
</dbReference>
<evidence type="ECO:0000313" key="2">
    <source>
        <dbReference type="EMBL" id="KAG0023102.1"/>
    </source>
</evidence>
<proteinExistence type="predicted"/>
<dbReference type="Proteomes" id="UP000703661">
    <property type="component" value="Unassembled WGS sequence"/>
</dbReference>
<evidence type="ECO:0000313" key="3">
    <source>
        <dbReference type="Proteomes" id="UP000703661"/>
    </source>
</evidence>
<comment type="caution">
    <text evidence="2">The sequence shown here is derived from an EMBL/GenBank/DDBJ whole genome shotgun (WGS) entry which is preliminary data.</text>
</comment>
<feature type="domain" description="NACHT" evidence="1">
    <location>
        <begin position="33"/>
        <end position="122"/>
    </location>
</feature>
<evidence type="ECO:0000259" key="1">
    <source>
        <dbReference type="Pfam" id="PF05729"/>
    </source>
</evidence>
<dbReference type="InterPro" id="IPR007111">
    <property type="entry name" value="NACHT_NTPase"/>
</dbReference>